<organism evidence="2 3">
    <name type="scientific">Haloplanus ruber</name>
    <dbReference type="NCBI Taxonomy" id="869892"/>
    <lineage>
        <taxon>Archaea</taxon>
        <taxon>Methanobacteriati</taxon>
        <taxon>Methanobacteriota</taxon>
        <taxon>Stenosarchaea group</taxon>
        <taxon>Halobacteria</taxon>
        <taxon>Halobacteriales</taxon>
        <taxon>Haloferacaceae</taxon>
        <taxon>Haloplanus</taxon>
    </lineage>
</organism>
<dbReference type="RefSeq" id="WP_256406360.1">
    <property type="nucleotide sequence ID" value="NZ_CP187151.1"/>
</dbReference>
<dbReference type="AlphaFoldDB" id="A0ABD6CSV5"/>
<dbReference type="Proteomes" id="UP001597075">
    <property type="component" value="Unassembled WGS sequence"/>
</dbReference>
<keyword evidence="1" id="KW-0812">Transmembrane</keyword>
<protein>
    <recommendedName>
        <fullName evidence="4">Metal-dependent hydrolase</fullName>
    </recommendedName>
</protein>
<accession>A0ABD6CSV5</accession>
<keyword evidence="3" id="KW-1185">Reference proteome</keyword>
<feature type="transmembrane region" description="Helical" evidence="1">
    <location>
        <begin position="50"/>
        <end position="67"/>
    </location>
</feature>
<proteinExistence type="predicted"/>
<feature type="transmembrane region" description="Helical" evidence="1">
    <location>
        <begin position="12"/>
        <end position="29"/>
    </location>
</feature>
<sequence>MYDPIHPGFYHFWSSALVGLLGYLSICLISSVSQSTDLRGCGTSISLRQFYLLLVLAVWTHIIADVIEHGYLPRIGWGLQGLSDYLRSLLWMGIPPVV</sequence>
<evidence type="ECO:0000256" key="1">
    <source>
        <dbReference type="SAM" id="Phobius"/>
    </source>
</evidence>
<keyword evidence="1" id="KW-0472">Membrane</keyword>
<evidence type="ECO:0008006" key="4">
    <source>
        <dbReference type="Google" id="ProtNLM"/>
    </source>
</evidence>
<name>A0ABD6CSV5_9EURY</name>
<evidence type="ECO:0000313" key="3">
    <source>
        <dbReference type="Proteomes" id="UP001597075"/>
    </source>
</evidence>
<comment type="caution">
    <text evidence="2">The sequence shown here is derived from an EMBL/GenBank/DDBJ whole genome shotgun (WGS) entry which is preliminary data.</text>
</comment>
<gene>
    <name evidence="2" type="ORF">ACFSBJ_01075</name>
</gene>
<keyword evidence="1" id="KW-1133">Transmembrane helix</keyword>
<evidence type="ECO:0000313" key="2">
    <source>
        <dbReference type="EMBL" id="MFD1632342.1"/>
    </source>
</evidence>
<dbReference type="EMBL" id="JBHUDL010000004">
    <property type="protein sequence ID" value="MFD1632342.1"/>
    <property type="molecule type" value="Genomic_DNA"/>
</dbReference>
<reference evidence="2 3" key="1">
    <citation type="journal article" date="2019" name="Int. J. Syst. Evol. Microbiol.">
        <title>The Global Catalogue of Microorganisms (GCM) 10K type strain sequencing project: providing services to taxonomists for standard genome sequencing and annotation.</title>
        <authorList>
            <consortium name="The Broad Institute Genomics Platform"/>
            <consortium name="The Broad Institute Genome Sequencing Center for Infectious Disease"/>
            <person name="Wu L."/>
            <person name="Ma J."/>
        </authorList>
    </citation>
    <scope>NUCLEOTIDE SEQUENCE [LARGE SCALE GENOMIC DNA]</scope>
    <source>
        <strain evidence="2 3">CGMCC 1.10594</strain>
    </source>
</reference>